<sequence length="484" mass="55287">MLYTPQIDYSSREPHYLQIYEQIKQQIISGTFSEQVKLPSIRKLADSLGLSTTPVETAYQQLLAEGFIASKPKSGYYVQSLAETDGGNHGDPATRDLTVARLEHRDNATYPYDFHLSKNDFSLFPFSLWRRLFHRVLCYEQRHRLFYGDPQGEPGLRQELASYLRQLRGVVCSPEQIVIGADQYGLLSLLTQLLRGRVTRVGTENPGYPMMASTFRRNGYEVVPISLEADGLSIEQVEKSDVQLVCVTPSHQYPCGMIMPIAKRLRLLDWAMRTDSYIIEDDYDGEFRYHGRPVPSLQGLKPDANVIYMGGFSQVLAPAFCVYYMVLPESLLESYDLLLRDLLLEQPSSPLHQHTLQLFMQEGHFERHVRRMRNTYRKKHDAVVLAVQKHMGEKAELIGENAGFHLVLRVKHPQGECELTRRAKQAGIKLSSMAYTWMTPRDEKAQAEFILGFAGIDLDKIEPGIKKLAEVWWGEMDFSSNLDG</sequence>
<dbReference type="Gene3D" id="3.40.640.10">
    <property type="entry name" value="Type I PLP-dependent aspartate aminotransferase-like (Major domain)"/>
    <property type="match status" value="1"/>
</dbReference>
<evidence type="ECO:0000259" key="8">
    <source>
        <dbReference type="PROSITE" id="PS50949"/>
    </source>
</evidence>
<dbReference type="InterPro" id="IPR004839">
    <property type="entry name" value="Aminotransferase_I/II_large"/>
</dbReference>
<name>A0ABY4WCR1_9BACL</name>
<dbReference type="PANTHER" id="PTHR46577">
    <property type="entry name" value="HTH-TYPE TRANSCRIPTIONAL REGULATORY PROTEIN GABR"/>
    <property type="match status" value="1"/>
</dbReference>
<dbReference type="InterPro" id="IPR051446">
    <property type="entry name" value="HTH_trans_reg/aminotransferase"/>
</dbReference>
<dbReference type="InterPro" id="IPR036388">
    <property type="entry name" value="WH-like_DNA-bd_sf"/>
</dbReference>
<evidence type="ECO:0000313" key="9">
    <source>
        <dbReference type="EMBL" id="USG64963.1"/>
    </source>
</evidence>
<dbReference type="InterPro" id="IPR015424">
    <property type="entry name" value="PyrdxlP-dep_Trfase"/>
</dbReference>
<comment type="similarity">
    <text evidence="2">In the C-terminal section; belongs to the class-I pyridoxal-phosphate-dependent aminotransferase family.</text>
</comment>
<keyword evidence="4" id="KW-0663">Pyridoxal phosphate</keyword>
<evidence type="ECO:0000313" key="10">
    <source>
        <dbReference type="Proteomes" id="UP001056500"/>
    </source>
</evidence>
<dbReference type="GO" id="GO:0008483">
    <property type="term" value="F:transaminase activity"/>
    <property type="evidence" value="ECO:0007669"/>
    <property type="project" value="UniProtKB-KW"/>
</dbReference>
<dbReference type="InterPro" id="IPR015421">
    <property type="entry name" value="PyrdxlP-dep_Trfase_major"/>
</dbReference>
<feature type="domain" description="HTH gntR-type" evidence="8">
    <location>
        <begin position="13"/>
        <end position="81"/>
    </location>
</feature>
<dbReference type="EMBL" id="CP098755">
    <property type="protein sequence ID" value="USG64963.1"/>
    <property type="molecule type" value="Genomic_DNA"/>
</dbReference>
<dbReference type="Proteomes" id="UP001056500">
    <property type="component" value="Chromosome"/>
</dbReference>
<dbReference type="SUPFAM" id="SSF53383">
    <property type="entry name" value="PLP-dependent transferases"/>
    <property type="match status" value="1"/>
</dbReference>
<evidence type="ECO:0000256" key="1">
    <source>
        <dbReference type="ARBA" id="ARBA00001933"/>
    </source>
</evidence>
<keyword evidence="6" id="KW-0238">DNA-binding</keyword>
<keyword evidence="7" id="KW-0804">Transcription</keyword>
<dbReference type="Pfam" id="PF00392">
    <property type="entry name" value="GntR"/>
    <property type="match status" value="1"/>
</dbReference>
<dbReference type="SUPFAM" id="SSF46785">
    <property type="entry name" value="Winged helix' DNA-binding domain"/>
    <property type="match status" value="1"/>
</dbReference>
<keyword evidence="3 9" id="KW-0808">Transferase</keyword>
<dbReference type="Gene3D" id="1.10.10.10">
    <property type="entry name" value="Winged helix-like DNA-binding domain superfamily/Winged helix DNA-binding domain"/>
    <property type="match status" value="1"/>
</dbReference>
<gene>
    <name evidence="9" type="ORF">NDK47_23010</name>
</gene>
<dbReference type="CDD" id="cd00609">
    <property type="entry name" value="AAT_like"/>
    <property type="match status" value="1"/>
</dbReference>
<proteinExistence type="inferred from homology"/>
<reference evidence="9" key="1">
    <citation type="submission" date="2022-06" db="EMBL/GenBank/DDBJ databases">
        <title>Genome sequencing of Brevibacillus sp. BB3-R1.</title>
        <authorList>
            <person name="Heo J."/>
            <person name="Lee D."/>
            <person name="Won M."/>
            <person name="Han B.-H."/>
            <person name="Hong S.-B."/>
            <person name="Kwon S.-W."/>
        </authorList>
    </citation>
    <scope>NUCLEOTIDE SEQUENCE</scope>
    <source>
        <strain evidence="9">BB3-R1</strain>
    </source>
</reference>
<dbReference type="PROSITE" id="PS50949">
    <property type="entry name" value="HTH_GNTR"/>
    <property type="match status" value="1"/>
</dbReference>
<comment type="cofactor">
    <cofactor evidence="1">
        <name>pyridoxal 5'-phosphate</name>
        <dbReference type="ChEBI" id="CHEBI:597326"/>
    </cofactor>
</comment>
<keyword evidence="3 9" id="KW-0032">Aminotransferase</keyword>
<dbReference type="RefSeq" id="WP_251872071.1">
    <property type="nucleotide sequence ID" value="NZ_CP098755.1"/>
</dbReference>
<dbReference type="InterPro" id="IPR000524">
    <property type="entry name" value="Tscrpt_reg_HTH_GntR"/>
</dbReference>
<evidence type="ECO:0000256" key="3">
    <source>
        <dbReference type="ARBA" id="ARBA00022576"/>
    </source>
</evidence>
<evidence type="ECO:0000256" key="5">
    <source>
        <dbReference type="ARBA" id="ARBA00023015"/>
    </source>
</evidence>
<evidence type="ECO:0000256" key="6">
    <source>
        <dbReference type="ARBA" id="ARBA00023125"/>
    </source>
</evidence>
<evidence type="ECO:0000256" key="7">
    <source>
        <dbReference type="ARBA" id="ARBA00023163"/>
    </source>
</evidence>
<dbReference type="InterPro" id="IPR036390">
    <property type="entry name" value="WH_DNA-bd_sf"/>
</dbReference>
<dbReference type="SMART" id="SM00345">
    <property type="entry name" value="HTH_GNTR"/>
    <property type="match status" value="1"/>
</dbReference>
<dbReference type="PANTHER" id="PTHR46577:SF1">
    <property type="entry name" value="HTH-TYPE TRANSCRIPTIONAL REGULATORY PROTEIN GABR"/>
    <property type="match status" value="1"/>
</dbReference>
<organism evidence="9 10">
    <name type="scientific">Brevibacillus ruminantium</name>
    <dbReference type="NCBI Taxonomy" id="2950604"/>
    <lineage>
        <taxon>Bacteria</taxon>
        <taxon>Bacillati</taxon>
        <taxon>Bacillota</taxon>
        <taxon>Bacilli</taxon>
        <taxon>Bacillales</taxon>
        <taxon>Paenibacillaceae</taxon>
        <taxon>Brevibacillus</taxon>
    </lineage>
</organism>
<dbReference type="Pfam" id="PF00155">
    <property type="entry name" value="Aminotran_1_2"/>
    <property type="match status" value="1"/>
</dbReference>
<protein>
    <submittedName>
        <fullName evidence="9">PLP-dependent aminotransferase family protein</fullName>
    </submittedName>
</protein>
<evidence type="ECO:0000256" key="2">
    <source>
        <dbReference type="ARBA" id="ARBA00005384"/>
    </source>
</evidence>
<evidence type="ECO:0000256" key="4">
    <source>
        <dbReference type="ARBA" id="ARBA00022898"/>
    </source>
</evidence>
<dbReference type="CDD" id="cd07377">
    <property type="entry name" value="WHTH_GntR"/>
    <property type="match status" value="1"/>
</dbReference>
<keyword evidence="10" id="KW-1185">Reference proteome</keyword>
<keyword evidence="5" id="KW-0805">Transcription regulation</keyword>
<accession>A0ABY4WCR1</accession>